<gene>
    <name evidence="1" type="ORF">B296_00042377</name>
</gene>
<organism evidence="1 2">
    <name type="scientific">Ensete ventricosum</name>
    <name type="common">Abyssinian banana</name>
    <name type="synonym">Musa ensete</name>
    <dbReference type="NCBI Taxonomy" id="4639"/>
    <lineage>
        <taxon>Eukaryota</taxon>
        <taxon>Viridiplantae</taxon>
        <taxon>Streptophyta</taxon>
        <taxon>Embryophyta</taxon>
        <taxon>Tracheophyta</taxon>
        <taxon>Spermatophyta</taxon>
        <taxon>Magnoliopsida</taxon>
        <taxon>Liliopsida</taxon>
        <taxon>Zingiberales</taxon>
        <taxon>Musaceae</taxon>
        <taxon>Ensete</taxon>
    </lineage>
</organism>
<dbReference type="AlphaFoldDB" id="A0A426YJT7"/>
<name>A0A426YJT7_ENSVE</name>
<evidence type="ECO:0000313" key="1">
    <source>
        <dbReference type="EMBL" id="RRT51946.1"/>
    </source>
</evidence>
<protein>
    <submittedName>
        <fullName evidence="1">Uncharacterized protein</fullName>
    </submittedName>
</protein>
<evidence type="ECO:0000313" key="2">
    <source>
        <dbReference type="Proteomes" id="UP000287651"/>
    </source>
</evidence>
<dbReference type="Proteomes" id="UP000287651">
    <property type="component" value="Unassembled WGS sequence"/>
</dbReference>
<sequence>MQWIAGGSASVDYNKARQNGSRVEHKHLIQIRVRSCCCPTRRIVLLLFRFLAPPHPACYDPAHQHRNPLVVLRRDVRRRIMRSPARGHGPYPPRLVRFESLPYDAAEAALRNRVAQVGDSVQAEGAPEGGAVKPQELVAVGGGSRVPLRQLAGFALYAVPVILEPRHRLPSVADFEDPLYSASWCSFLQPTRLEYDLDYLPTGVLGPQLRH</sequence>
<dbReference type="EMBL" id="AMZH03011956">
    <property type="protein sequence ID" value="RRT51946.1"/>
    <property type="molecule type" value="Genomic_DNA"/>
</dbReference>
<accession>A0A426YJT7</accession>
<proteinExistence type="predicted"/>
<reference evidence="1 2" key="1">
    <citation type="journal article" date="2014" name="Agronomy (Basel)">
        <title>A Draft Genome Sequence for Ensete ventricosum, the Drought-Tolerant Tree Against Hunger.</title>
        <authorList>
            <person name="Harrison J."/>
            <person name="Moore K.A."/>
            <person name="Paszkiewicz K."/>
            <person name="Jones T."/>
            <person name="Grant M."/>
            <person name="Ambacheew D."/>
            <person name="Muzemil S."/>
            <person name="Studholme D.J."/>
        </authorList>
    </citation>
    <scope>NUCLEOTIDE SEQUENCE [LARGE SCALE GENOMIC DNA]</scope>
</reference>
<comment type="caution">
    <text evidence="1">The sequence shown here is derived from an EMBL/GenBank/DDBJ whole genome shotgun (WGS) entry which is preliminary data.</text>
</comment>